<organism evidence="1 2">
    <name type="scientific">Romanomermis culicivorax</name>
    <name type="common">Nematode worm</name>
    <dbReference type="NCBI Taxonomy" id="13658"/>
    <lineage>
        <taxon>Eukaryota</taxon>
        <taxon>Metazoa</taxon>
        <taxon>Ecdysozoa</taxon>
        <taxon>Nematoda</taxon>
        <taxon>Enoplea</taxon>
        <taxon>Dorylaimia</taxon>
        <taxon>Mermithida</taxon>
        <taxon>Mermithoidea</taxon>
        <taxon>Mermithidae</taxon>
        <taxon>Romanomermis</taxon>
    </lineage>
</organism>
<proteinExistence type="predicted"/>
<name>A0A915K027_ROMCU</name>
<evidence type="ECO:0000313" key="1">
    <source>
        <dbReference type="Proteomes" id="UP000887565"/>
    </source>
</evidence>
<sequence>MGPISRESIRKEPTAVWRESVIQLSVVMILEKNVNYWPLLVSSNHRTEPFTTII</sequence>
<dbReference type="WBParaSite" id="nRc.2.0.1.t32126-RA">
    <property type="protein sequence ID" value="nRc.2.0.1.t32126-RA"/>
    <property type="gene ID" value="nRc.2.0.1.g32126"/>
</dbReference>
<keyword evidence="1" id="KW-1185">Reference proteome</keyword>
<dbReference type="Proteomes" id="UP000887565">
    <property type="component" value="Unplaced"/>
</dbReference>
<accession>A0A915K027</accession>
<dbReference type="AlphaFoldDB" id="A0A915K027"/>
<reference evidence="2" key="1">
    <citation type="submission" date="2022-11" db="UniProtKB">
        <authorList>
            <consortium name="WormBaseParasite"/>
        </authorList>
    </citation>
    <scope>IDENTIFICATION</scope>
</reference>
<evidence type="ECO:0000313" key="2">
    <source>
        <dbReference type="WBParaSite" id="nRc.2.0.1.t32126-RA"/>
    </source>
</evidence>
<protein>
    <submittedName>
        <fullName evidence="2">Uncharacterized protein</fullName>
    </submittedName>
</protein>